<protein>
    <submittedName>
        <fullName evidence="1">Uncharacterized protein</fullName>
    </submittedName>
</protein>
<accession>A0A3L8PE61</accession>
<dbReference type="AlphaFoldDB" id="A0A3L8PE61"/>
<name>A0A3L8PE61_9ACTN</name>
<keyword evidence="2" id="KW-1185">Reference proteome</keyword>
<sequence>DGITTSLTTASTGGAVYAFALGSKLRRDAQVTLVTFDDGRPVGLQIVTLKPGAIIEVGDYTELTLSDLPDDDSATSTTE</sequence>
<feature type="non-terminal residue" evidence="1">
    <location>
        <position position="1"/>
    </location>
</feature>
<dbReference type="EMBL" id="RDBF01000072">
    <property type="protein sequence ID" value="RLV53416.1"/>
    <property type="molecule type" value="Genomic_DNA"/>
</dbReference>
<proteinExistence type="predicted"/>
<gene>
    <name evidence="1" type="ORF">D9V41_16300</name>
</gene>
<comment type="caution">
    <text evidence="1">The sequence shown here is derived from an EMBL/GenBank/DDBJ whole genome shotgun (WGS) entry which is preliminary data.</text>
</comment>
<evidence type="ECO:0000313" key="2">
    <source>
        <dbReference type="Proteomes" id="UP000282515"/>
    </source>
</evidence>
<evidence type="ECO:0000313" key="1">
    <source>
        <dbReference type="EMBL" id="RLV53416.1"/>
    </source>
</evidence>
<dbReference type="Proteomes" id="UP000282515">
    <property type="component" value="Unassembled WGS sequence"/>
</dbReference>
<organism evidence="1 2">
    <name type="scientific">Aeromicrobium phragmitis</name>
    <dbReference type="NCBI Taxonomy" id="2478914"/>
    <lineage>
        <taxon>Bacteria</taxon>
        <taxon>Bacillati</taxon>
        <taxon>Actinomycetota</taxon>
        <taxon>Actinomycetes</taxon>
        <taxon>Propionibacteriales</taxon>
        <taxon>Nocardioidaceae</taxon>
        <taxon>Aeromicrobium</taxon>
    </lineage>
</organism>
<reference evidence="1 2" key="1">
    <citation type="submission" date="2018-10" db="EMBL/GenBank/DDBJ databases">
        <title>Aeromicrobium sp. 9W16Y-2 whole genome shotgun sequence.</title>
        <authorList>
            <person name="Li F."/>
        </authorList>
    </citation>
    <scope>NUCLEOTIDE SEQUENCE [LARGE SCALE GENOMIC DNA]</scope>
    <source>
        <strain evidence="1 2">9W16Y-2</strain>
    </source>
</reference>